<evidence type="ECO:0000256" key="1">
    <source>
        <dbReference type="SAM" id="SignalP"/>
    </source>
</evidence>
<dbReference type="InterPro" id="IPR022028">
    <property type="entry name" value="DUF3604"/>
</dbReference>
<dbReference type="RefSeq" id="WP_097805277.1">
    <property type="nucleotide sequence ID" value="NZ_CBDIHF020000003.1"/>
</dbReference>
<evidence type="ECO:0008006" key="4">
    <source>
        <dbReference type="Google" id="ProtNLM"/>
    </source>
</evidence>
<keyword evidence="1" id="KW-0732">Signal</keyword>
<dbReference type="Proteomes" id="UP000220836">
    <property type="component" value="Unassembled WGS sequence"/>
</dbReference>
<proteinExistence type="predicted"/>
<organism evidence="2 3">
    <name type="scientific">Pelagimonas varians</name>
    <dbReference type="NCBI Taxonomy" id="696760"/>
    <lineage>
        <taxon>Bacteria</taxon>
        <taxon>Pseudomonadati</taxon>
        <taxon>Pseudomonadota</taxon>
        <taxon>Alphaproteobacteria</taxon>
        <taxon>Rhodobacterales</taxon>
        <taxon>Roseobacteraceae</taxon>
        <taxon>Pelagimonas</taxon>
    </lineage>
</organism>
<name>A0A238KNC1_9RHOB</name>
<reference evidence="2 3" key="1">
    <citation type="submission" date="2017-05" db="EMBL/GenBank/DDBJ databases">
        <authorList>
            <person name="Song R."/>
            <person name="Chenine A.L."/>
            <person name="Ruprecht R.M."/>
        </authorList>
    </citation>
    <scope>NUCLEOTIDE SEQUENCE [LARGE SCALE GENOMIC DNA]</scope>
    <source>
        <strain evidence="2 3">CECT 8663</strain>
    </source>
</reference>
<keyword evidence="3" id="KW-1185">Reference proteome</keyword>
<dbReference type="Pfam" id="PF12228">
    <property type="entry name" value="DUF3604"/>
    <property type="match status" value="1"/>
</dbReference>
<dbReference type="AlphaFoldDB" id="A0A238KNC1"/>
<gene>
    <name evidence="2" type="ORF">PEV8663_02794</name>
</gene>
<dbReference type="EMBL" id="FXYH01000010">
    <property type="protein sequence ID" value="SMX44127.1"/>
    <property type="molecule type" value="Genomic_DNA"/>
</dbReference>
<dbReference type="OrthoDB" id="543560at2"/>
<feature type="chain" id="PRO_5012760018" description="DUF3604 domain-containing protein" evidence="1">
    <location>
        <begin position="20"/>
        <end position="592"/>
    </location>
</feature>
<protein>
    <recommendedName>
        <fullName evidence="4">DUF3604 domain-containing protein</fullName>
    </recommendedName>
</protein>
<feature type="signal peptide" evidence="1">
    <location>
        <begin position="1"/>
        <end position="19"/>
    </location>
</feature>
<accession>A0A238KNC1</accession>
<evidence type="ECO:0000313" key="3">
    <source>
        <dbReference type="Proteomes" id="UP000220836"/>
    </source>
</evidence>
<dbReference type="Gene3D" id="3.20.20.140">
    <property type="entry name" value="Metal-dependent hydrolases"/>
    <property type="match status" value="1"/>
</dbReference>
<sequence length="592" mass="65165">MKFLVMSLAAGLLASTALADPQRNAYFGETHMHTALSLDAFIGGARLMPSDSLRFAKGGSVIVNGRHKQLSRPLDFAAVSDHVEYLGEMYSTIFPDAPGYMQDDLEQLRTLETLEDKQQWFYKYVVSNNRGENPSHPPFYQGPETTQSGWTIIKDAAEEHNEPGTFTAFVAFEWSAAPGGGNMHRNVIFRDAIAPDLPFSSYDSNKVEDLWSWLEKTADEGSTLLAIPHNSNASKQLMFPDVDSFGNALTTEWAERRQKWEPLIEMMQIKGNSEVHEAFWQADEFAGFENANSIQKNSNRYFHKRDFVREGLKIGLAKEQELGVNPFMYGFTGGTDNHNGLTGDVAEDDFMGGHGPEDGTVDRRRTGGVGGWIDGSDLSIGSLAGVWAEENTRGSIWDAMKRRETFATSGTRLKVRMFGGVGLSATEPLTMAADGYANGVPMGGVLGASDQAPTFTVYAEKDAMGANLDRIQIIKGWVDATGEIHEKIIDVVWSGDRAVGDDGKLPPVGNTVDLKTALYTNDIGAATLFGSWTDTDFEPTDGAFYYARALEIPTPRWTTYDAVRNDLPLLNEVAPVIQERAWGSPIWYAPKS</sequence>
<evidence type="ECO:0000313" key="2">
    <source>
        <dbReference type="EMBL" id="SMX44127.1"/>
    </source>
</evidence>